<evidence type="ECO:0000313" key="3">
    <source>
        <dbReference type="EMBL" id="GEP68818.1"/>
    </source>
</evidence>
<feature type="domain" description="Ricin B lectin" evidence="2">
    <location>
        <begin position="653"/>
        <end position="708"/>
    </location>
</feature>
<dbReference type="Gene3D" id="2.60.40.1180">
    <property type="entry name" value="Golgi alpha-mannosidase II"/>
    <property type="match status" value="1"/>
</dbReference>
<dbReference type="Proteomes" id="UP000321798">
    <property type="component" value="Unassembled WGS sequence"/>
</dbReference>
<keyword evidence="1" id="KW-0732">Signal</keyword>
<dbReference type="Gene3D" id="2.60.120.260">
    <property type="entry name" value="Galactose-binding domain-like"/>
    <property type="match status" value="1"/>
</dbReference>
<dbReference type="InterPro" id="IPR017853">
    <property type="entry name" value="GH"/>
</dbReference>
<dbReference type="EMBL" id="BKAL01000004">
    <property type="protein sequence ID" value="GEP68818.1"/>
    <property type="molecule type" value="Genomic_DNA"/>
</dbReference>
<dbReference type="InterPro" id="IPR008979">
    <property type="entry name" value="Galactose-bd-like_sf"/>
</dbReference>
<dbReference type="Pfam" id="PF14200">
    <property type="entry name" value="RicinB_lectin_2"/>
    <property type="match status" value="1"/>
</dbReference>
<dbReference type="PANTHER" id="PTHR42767:SF1">
    <property type="entry name" value="ENDO-BETA-1,6-GALACTANASE-LIKE DOMAIN-CONTAINING PROTEIN"/>
    <property type="match status" value="1"/>
</dbReference>
<dbReference type="CDD" id="cd00161">
    <property type="entry name" value="beta-trefoil_Ricin-like"/>
    <property type="match status" value="1"/>
</dbReference>
<dbReference type="PANTHER" id="PTHR42767">
    <property type="entry name" value="ENDO-BETA-1,6-GALACTANASE"/>
    <property type="match status" value="1"/>
</dbReference>
<evidence type="ECO:0000313" key="4">
    <source>
        <dbReference type="Proteomes" id="UP000321798"/>
    </source>
</evidence>
<dbReference type="Gene3D" id="2.80.10.50">
    <property type="match status" value="1"/>
</dbReference>
<dbReference type="SUPFAM" id="SSF49785">
    <property type="entry name" value="Galactose-binding domain-like"/>
    <property type="match status" value="1"/>
</dbReference>
<dbReference type="PROSITE" id="PS50231">
    <property type="entry name" value="RICIN_B_LECTIN"/>
    <property type="match status" value="1"/>
</dbReference>
<proteinExistence type="predicted"/>
<gene>
    <name evidence="3" type="ORF">CSO01_15330</name>
</gene>
<keyword evidence="4" id="KW-1185">Reference proteome</keyword>
<evidence type="ECO:0000256" key="1">
    <source>
        <dbReference type="SAM" id="SignalP"/>
    </source>
</evidence>
<feature type="signal peptide" evidence="1">
    <location>
        <begin position="1"/>
        <end position="17"/>
    </location>
</feature>
<evidence type="ECO:0000259" key="2">
    <source>
        <dbReference type="Pfam" id="PF14200"/>
    </source>
</evidence>
<feature type="chain" id="PRO_5038399345" description="Ricin B lectin domain-containing protein" evidence="1">
    <location>
        <begin position="18"/>
        <end position="1377"/>
    </location>
</feature>
<accession>A0A512PC97</accession>
<dbReference type="Gene3D" id="2.60.40.2700">
    <property type="match status" value="2"/>
</dbReference>
<dbReference type="InterPro" id="IPR000772">
    <property type="entry name" value="Ricin_B_lectin"/>
</dbReference>
<dbReference type="Gene3D" id="3.20.20.80">
    <property type="entry name" value="Glycosidases"/>
    <property type="match status" value="1"/>
</dbReference>
<dbReference type="SUPFAM" id="SSF51445">
    <property type="entry name" value="(Trans)glycosidases"/>
    <property type="match status" value="1"/>
</dbReference>
<dbReference type="SUPFAM" id="SSF50370">
    <property type="entry name" value="Ricin B-like lectins"/>
    <property type="match status" value="1"/>
</dbReference>
<organism evidence="3 4">
    <name type="scientific">Cellulomonas soli</name>
    <dbReference type="NCBI Taxonomy" id="931535"/>
    <lineage>
        <taxon>Bacteria</taxon>
        <taxon>Bacillati</taxon>
        <taxon>Actinomycetota</taxon>
        <taxon>Actinomycetes</taxon>
        <taxon>Micrococcales</taxon>
        <taxon>Cellulomonadaceae</taxon>
        <taxon>Cellulomonas</taxon>
    </lineage>
</organism>
<sequence length="1377" mass="141357">MASATPTTAAAATAAAAAIPSVTVTPNPWAASEPFEGWGTSLVWFANATGDYPAELRQELYDLLFSEEGLDLNIARYNIGGGNASDVVDYLRPGGAVEGWWKADTTGELYGATTSYADRAAVLAAWDADDPADYDLTADATQRWWVQQLAADGQITHWETFANSAPYFMTESGYVSGGTNSSAEQLKPEAVDDFAAYLTHVTEALEDEYGIDVDTIDPLNEPNTSYWGTTLTNGVPTGGRQEGMHVGPARQADLIDALAAQLGDPATTTDAVVSAMDETNPGTFVTNWNGYDQATRDAIDQLNVHTYGTGSRVTVRDIAKTADKALWMSEVEGSWVSGWNPSSITNGLGLAGRITDDLRELESQAWVFWQPVEDRYNMEATGENTNWGSVFVDLDCQYYDEAGTQVFKSARRVAAAGGDSTQVPECSIVTNTKYDTTRNFTHFIRPGDRIVPTTSTNATAAVSADGTATTVVYTNTGSTDLSVTVDLSRYGQIAAGATATPYVTTQSPADAPGQNALVAGTPVAVDAAARTVTLTLPARSVSSIVVDGVSGVADSAALLPDGGTVQLVGVQSSKALTATSGTAATTLTTPGTTAAAASAQVWTVHEVPGTGATRESTRRVVLTDQQGRVLGATSAGTDLRSVGVEAAAADPATRWVLSTTDGSTFALVNQGLGTALDVGGQSTAENATVGVYTSNGGTNQLWRARSTQATGSRPVTLATVVGVVPTLPSTVVPTYVWGTGVPAPVTWQLPGEDQWATTGQVVVHGTATDVYGGTVEAVATVDVGGYTLTDPVSVTTFAGASLASVQAVAPTTVPARVGASSATFAAPVTWDFSALTDADLTGVGTVAVPGTATSNDPSAAPLPATLTVILTARSTSNIATLPTTTASATFTESSAYSVDRTRNGDRTDKGWSNWKGSNKNASDTLTYTFGGARQLSEATIWFYKDGSSTSWAQSLQAQVQDATGTWVAVPGYETAVPVTSPANGSAPVVTVPLGGVDATAVRFVLNAYANTHLIVSEVEVQASGPAASSVASLGALRLDGTSVPGFDPTVSDYTVDVDGTAFPTLAAVPTDDDATVRLTQPTAANGGIGTVRVTAADGTTTTTTTVTVVRHATVDTVEVLGTAKVGQTVTTQVTTDPADAAVALTWLVDGQAIDGATGSTLVVPASAGGKALTVRAVASAEGLVDGTGESAPVTVQPLSSDARLATLTLNGTTVTGFDPATTGYTVRSAGSAWPTLAATTADPTATVRLVQPADGRGTGTVTVTAEDGSTLVYRVLVQRQVAVTAVTLHGSGQVGTRVTAVVGSDPGRAQLSYSWAVDGRAVRGANQATYVPRPADAGRALTVTVTAAARGYVTSEARTSSAVVVTAHRGGCPWVWR</sequence>
<reference evidence="3 4" key="1">
    <citation type="submission" date="2019-07" db="EMBL/GenBank/DDBJ databases">
        <title>Whole genome shotgun sequence of Cellulomonas soli NBRC 109434.</title>
        <authorList>
            <person name="Hosoyama A."/>
            <person name="Uohara A."/>
            <person name="Ohji S."/>
            <person name="Ichikawa N."/>
        </authorList>
    </citation>
    <scope>NUCLEOTIDE SEQUENCE [LARGE SCALE GENOMIC DNA]</scope>
    <source>
        <strain evidence="3 4">NBRC 109434</strain>
    </source>
</reference>
<comment type="caution">
    <text evidence="3">The sequence shown here is derived from an EMBL/GenBank/DDBJ whole genome shotgun (WGS) entry which is preliminary data.</text>
</comment>
<name>A0A512PC97_9CELL</name>
<dbReference type="InterPro" id="IPR039743">
    <property type="entry name" value="6GAL/EXGAL"/>
</dbReference>
<dbReference type="InterPro" id="IPR013780">
    <property type="entry name" value="Glyco_hydro_b"/>
</dbReference>
<dbReference type="GO" id="GO:0004553">
    <property type="term" value="F:hydrolase activity, hydrolyzing O-glycosyl compounds"/>
    <property type="evidence" value="ECO:0007669"/>
    <property type="project" value="InterPro"/>
</dbReference>
<protein>
    <recommendedName>
        <fullName evidence="2">Ricin B lectin domain-containing protein</fullName>
    </recommendedName>
</protein>
<dbReference type="InterPro" id="IPR035992">
    <property type="entry name" value="Ricin_B-like_lectins"/>
</dbReference>